<dbReference type="SUPFAM" id="SSF160631">
    <property type="entry name" value="SMI1/KNR4-like"/>
    <property type="match status" value="1"/>
</dbReference>
<gene>
    <name evidence="1" type="ORF">LVJ77_07045</name>
</gene>
<name>A0A8T9MVL6_9NEIS</name>
<dbReference type="EMBL" id="CP091521">
    <property type="protein sequence ID" value="UOP04192.2"/>
    <property type="molecule type" value="Genomic_DNA"/>
</dbReference>
<sequence>MFQKMKEIYISMYGKEKVNKQDLLKIEEVLEVHLPTDFIKISEFYSGGIVGGIEHLSISLDCDENILTKTLYIRNHINLPNKYLVLSEMNESLILLDTENSHVIWIDSVDMSFERADYWNSYAEFFSYMIEEEEN</sequence>
<dbReference type="Pfam" id="PF14567">
    <property type="entry name" value="SUKH_5"/>
    <property type="match status" value="1"/>
</dbReference>
<evidence type="ECO:0000313" key="1">
    <source>
        <dbReference type="EMBL" id="UOP04192.2"/>
    </source>
</evidence>
<evidence type="ECO:0000313" key="2">
    <source>
        <dbReference type="Proteomes" id="UP000831534"/>
    </source>
</evidence>
<protein>
    <submittedName>
        <fullName evidence="1">SMI1/KNR4 family protein</fullName>
    </submittedName>
</protein>
<proteinExistence type="predicted"/>
<dbReference type="InterPro" id="IPR037883">
    <property type="entry name" value="Knr4/Smi1-like_sf"/>
</dbReference>
<dbReference type="Proteomes" id="UP000831534">
    <property type="component" value="Chromosome"/>
</dbReference>
<dbReference type="RefSeq" id="WP_027009965.1">
    <property type="nucleotide sequence ID" value="NZ_CP091521.1"/>
</dbReference>
<organism evidence="1 2">
    <name type="scientific">Conchiformibius kuhniae</name>
    <dbReference type="NCBI Taxonomy" id="211502"/>
    <lineage>
        <taxon>Bacteria</taxon>
        <taxon>Pseudomonadati</taxon>
        <taxon>Pseudomonadota</taxon>
        <taxon>Betaproteobacteria</taxon>
        <taxon>Neisseriales</taxon>
        <taxon>Neisseriaceae</taxon>
        <taxon>Conchiformibius</taxon>
    </lineage>
</organism>
<dbReference type="Gene3D" id="3.40.1580.10">
    <property type="entry name" value="SMI1/KNR4-like"/>
    <property type="match status" value="1"/>
</dbReference>
<keyword evidence="2" id="KW-1185">Reference proteome</keyword>
<dbReference type="KEGG" id="ckh:LVJ77_07045"/>
<reference evidence="1" key="1">
    <citation type="journal article" date="2022" name="Res Sq">
        <title>Evolution of multicellular longitudinally dividing oral cavity symbionts (Neisseriaceae).</title>
        <authorList>
            <person name="Nyongesa S."/>
            <person name="Weber P."/>
            <person name="Bernet E."/>
            <person name="Pullido F."/>
            <person name="Nieckarz M."/>
            <person name="Delaby M."/>
            <person name="Nieves C."/>
            <person name="Viehboeck T."/>
            <person name="Krause N."/>
            <person name="Rivera-Millot A."/>
            <person name="Nakamura A."/>
            <person name="Vischer N."/>
            <person name="VanNieuwenhze M."/>
            <person name="Brun Y."/>
            <person name="Cava F."/>
            <person name="Bulgheresi S."/>
            <person name="Veyrier F."/>
        </authorList>
    </citation>
    <scope>NUCLEOTIDE SEQUENCE</scope>
    <source>
        <strain evidence="1">17694</strain>
    </source>
</reference>
<dbReference type="AlphaFoldDB" id="A0A8T9MVL6"/>
<accession>A0A8T9MVL6</accession>
<reference evidence="1" key="2">
    <citation type="submission" date="2024-09" db="EMBL/GenBank/DDBJ databases">
        <authorList>
            <person name="Veyrier F.J."/>
        </authorList>
    </citation>
    <scope>NUCLEOTIDE SEQUENCE</scope>
    <source>
        <strain evidence="1">17694</strain>
    </source>
</reference>